<keyword evidence="3" id="KW-1185">Reference proteome</keyword>
<dbReference type="AlphaFoldDB" id="A0A1G9D0F6"/>
<keyword evidence="1" id="KW-0812">Transmembrane</keyword>
<feature type="transmembrane region" description="Helical" evidence="1">
    <location>
        <begin position="35"/>
        <end position="58"/>
    </location>
</feature>
<accession>A0A1G9D0F6</accession>
<evidence type="ECO:0000313" key="3">
    <source>
        <dbReference type="Proteomes" id="UP000198694"/>
    </source>
</evidence>
<proteinExistence type="predicted"/>
<evidence type="ECO:0000313" key="2">
    <source>
        <dbReference type="EMBL" id="SDK57323.1"/>
    </source>
</evidence>
<name>A0A1G9D0F6_9BACI</name>
<feature type="transmembrane region" description="Helical" evidence="1">
    <location>
        <begin position="12"/>
        <end position="29"/>
    </location>
</feature>
<dbReference type="Proteomes" id="UP000198694">
    <property type="component" value="Unassembled WGS sequence"/>
</dbReference>
<feature type="transmembrane region" description="Helical" evidence="1">
    <location>
        <begin position="70"/>
        <end position="91"/>
    </location>
</feature>
<protein>
    <submittedName>
        <fullName evidence="2">Uncharacterized protein</fullName>
    </submittedName>
</protein>
<gene>
    <name evidence="2" type="ORF">SAMN05216243_3592</name>
</gene>
<keyword evidence="1" id="KW-0472">Membrane</keyword>
<reference evidence="2 3" key="1">
    <citation type="submission" date="2016-10" db="EMBL/GenBank/DDBJ databases">
        <authorList>
            <person name="de Groot N.N."/>
        </authorList>
    </citation>
    <scope>NUCLEOTIDE SEQUENCE [LARGE SCALE GENOMIC DNA]</scope>
    <source>
        <strain evidence="2 3">CGMCC 1.6502</strain>
    </source>
</reference>
<evidence type="ECO:0000256" key="1">
    <source>
        <dbReference type="SAM" id="Phobius"/>
    </source>
</evidence>
<dbReference type="OrthoDB" id="9812495at2"/>
<keyword evidence="1" id="KW-1133">Transmembrane helix</keyword>
<dbReference type="EMBL" id="FNFL01000009">
    <property type="protein sequence ID" value="SDK57323.1"/>
    <property type="molecule type" value="Genomic_DNA"/>
</dbReference>
<sequence>MTIIPKNFRYSYIFLVISLILFSTSFLSYDNALIITILFLSLVNITCFSNEYLVIKYYQKNQQKNPNKGYALFVMIQVIFTLLIFGVFKIFF</sequence>
<organism evidence="2 3">
    <name type="scientific">Sediminibacillus albus</name>
    <dbReference type="NCBI Taxonomy" id="407036"/>
    <lineage>
        <taxon>Bacteria</taxon>
        <taxon>Bacillati</taxon>
        <taxon>Bacillota</taxon>
        <taxon>Bacilli</taxon>
        <taxon>Bacillales</taxon>
        <taxon>Bacillaceae</taxon>
        <taxon>Sediminibacillus</taxon>
    </lineage>
</organism>